<dbReference type="InterPro" id="IPR018931">
    <property type="entry name" value="DUF2520"/>
</dbReference>
<dbReference type="Gene3D" id="3.40.50.720">
    <property type="entry name" value="NAD(P)-binding Rossmann-like Domain"/>
    <property type="match status" value="1"/>
</dbReference>
<keyword evidence="3" id="KW-1185">Reference proteome</keyword>
<dbReference type="InterPro" id="IPR036291">
    <property type="entry name" value="NAD(P)-bd_dom_sf"/>
</dbReference>
<name>A0A3P3W0D3_9FLAO</name>
<evidence type="ECO:0000313" key="2">
    <source>
        <dbReference type="EMBL" id="RRJ88512.1"/>
    </source>
</evidence>
<dbReference type="OrthoDB" id="9810755at2"/>
<evidence type="ECO:0000313" key="3">
    <source>
        <dbReference type="Proteomes" id="UP000275719"/>
    </source>
</evidence>
<feature type="domain" description="DUF2520" evidence="1">
    <location>
        <begin position="122"/>
        <end position="245"/>
    </location>
</feature>
<dbReference type="SUPFAM" id="SSF51735">
    <property type="entry name" value="NAD(P)-binding Rossmann-fold domains"/>
    <property type="match status" value="1"/>
</dbReference>
<dbReference type="Proteomes" id="UP000275719">
    <property type="component" value="Unassembled WGS sequence"/>
</dbReference>
<dbReference type="PANTHER" id="PTHR40459">
    <property type="entry name" value="CONSERVED HYPOTHETICAL ALANINE AND LEUCINE RICH PROTEIN"/>
    <property type="match status" value="1"/>
</dbReference>
<dbReference type="InterPro" id="IPR008927">
    <property type="entry name" value="6-PGluconate_DH-like_C_sf"/>
</dbReference>
<reference evidence="2 3" key="1">
    <citation type="submission" date="2018-11" db="EMBL/GenBank/DDBJ databases">
        <title>Flavobacterium sp. nov., YIM 102701-2 draft genome.</title>
        <authorList>
            <person name="Li G."/>
            <person name="Jiang Y."/>
        </authorList>
    </citation>
    <scope>NUCLEOTIDE SEQUENCE [LARGE SCALE GENOMIC DNA]</scope>
    <source>
        <strain evidence="2 3">YIM 102701-2</strain>
    </source>
</reference>
<dbReference type="PANTHER" id="PTHR40459:SF1">
    <property type="entry name" value="CONSERVED HYPOTHETICAL ALANINE AND LEUCINE RICH PROTEIN"/>
    <property type="match status" value="1"/>
</dbReference>
<dbReference type="AlphaFoldDB" id="A0A3P3W0D3"/>
<dbReference type="InterPro" id="IPR037108">
    <property type="entry name" value="TM1727-like_C_sf"/>
</dbReference>
<dbReference type="RefSeq" id="WP_125019890.1">
    <property type="nucleotide sequence ID" value="NZ_RQVQ01000039.1"/>
</dbReference>
<proteinExistence type="predicted"/>
<accession>A0A3P3W0D3</accession>
<comment type="caution">
    <text evidence="2">The sequence shown here is derived from an EMBL/GenBank/DDBJ whole genome shotgun (WGS) entry which is preliminary data.</text>
</comment>
<evidence type="ECO:0000259" key="1">
    <source>
        <dbReference type="Pfam" id="PF10728"/>
    </source>
</evidence>
<dbReference type="SUPFAM" id="SSF48179">
    <property type="entry name" value="6-phosphogluconate dehydrogenase C-terminal domain-like"/>
    <property type="match status" value="1"/>
</dbReference>
<dbReference type="Pfam" id="PF10728">
    <property type="entry name" value="DUF2520"/>
    <property type="match status" value="1"/>
</dbReference>
<dbReference type="Gene3D" id="1.10.1040.20">
    <property type="entry name" value="ProC-like, C-terminal domain"/>
    <property type="match status" value="1"/>
</dbReference>
<gene>
    <name evidence="2" type="ORF">EG240_13510</name>
</gene>
<sequence length="254" mass="28841">MKNVIVLGSGNVASHLISFIEASNDLNLVQIYARNSNNVNISIDKSLITNDFKQIREADIYIIAVSDNSIAEVSEKLPFENRLVVHTSGSAELTTLNSKNRRGVLYPLQTFSKNKKVDFSEIPFCLETEFESDFQNIQNFAQKFSTKVYQISSEQRKYIHVTAVFVSNFTNHMFAIGNEICKENEIPFEIFKPLIQETVNKIADLEPVLAQTGPAVRDDTNTIKKHLDLISNEKIKSLYLNITESIKNYNVKKL</sequence>
<organism evidence="2 3">
    <name type="scientific">Paenimyroides tangerinum</name>
    <dbReference type="NCBI Taxonomy" id="2488728"/>
    <lineage>
        <taxon>Bacteria</taxon>
        <taxon>Pseudomonadati</taxon>
        <taxon>Bacteroidota</taxon>
        <taxon>Flavobacteriia</taxon>
        <taxon>Flavobacteriales</taxon>
        <taxon>Flavobacteriaceae</taxon>
        <taxon>Paenimyroides</taxon>
    </lineage>
</organism>
<protein>
    <submittedName>
        <fullName evidence="2">DUF2520 domain-containing protein</fullName>
    </submittedName>
</protein>
<dbReference type="EMBL" id="RQVQ01000039">
    <property type="protein sequence ID" value="RRJ88512.1"/>
    <property type="molecule type" value="Genomic_DNA"/>
</dbReference>